<dbReference type="InterPro" id="IPR036921">
    <property type="entry name" value="PurM-like_N_sf"/>
</dbReference>
<dbReference type="Proteomes" id="UP000244940">
    <property type="component" value="Unassembled WGS sequence"/>
</dbReference>
<evidence type="ECO:0000256" key="5">
    <source>
        <dbReference type="ARBA" id="ARBA00023266"/>
    </source>
</evidence>
<comment type="caution">
    <text evidence="9">The sequence shown here is derived from an EMBL/GenBank/DDBJ whole genome shotgun (WGS) entry which is preliminary data.</text>
</comment>
<keyword evidence="4" id="KW-0067">ATP-binding</keyword>
<dbReference type="Pfam" id="PF00586">
    <property type="entry name" value="AIRS"/>
    <property type="match status" value="1"/>
</dbReference>
<proteinExistence type="predicted"/>
<dbReference type="SUPFAM" id="SSF51905">
    <property type="entry name" value="FAD/NAD(P)-binding domain"/>
    <property type="match status" value="2"/>
</dbReference>
<dbReference type="InterPro" id="IPR004536">
    <property type="entry name" value="SPS/SelD"/>
</dbReference>
<protein>
    <submittedName>
        <fullName evidence="9">Selenide, water dikinase SelD</fullName>
    </submittedName>
</protein>
<keyword evidence="10" id="KW-1185">Reference proteome</keyword>
<dbReference type="OrthoDB" id="9767928at2"/>
<dbReference type="InterPro" id="IPR010918">
    <property type="entry name" value="PurM-like_C_dom"/>
</dbReference>
<evidence type="ECO:0000259" key="6">
    <source>
        <dbReference type="Pfam" id="PF00586"/>
    </source>
</evidence>
<evidence type="ECO:0000256" key="1">
    <source>
        <dbReference type="ARBA" id="ARBA00022679"/>
    </source>
</evidence>
<evidence type="ECO:0000313" key="10">
    <source>
        <dbReference type="Proteomes" id="UP000244940"/>
    </source>
</evidence>
<dbReference type="AlphaFoldDB" id="A0A2U2CD26"/>
<sequence>MQTLPQTRDLVLIGGGHAHALVLLRWAMNPLAGARLTLIDPNPTAPYTGMLPGLIAGHFDRAALEMDLVALARHAGARLILGRAAGLDPAARQVLIPGRPPVRYDVLSVDIGITSDLPALPGFAEHAVAAKPLAAYAARWDAFLHDAPDAPRITVLGAGVGGIELALAMKHRLPGAQITVIDRSVALPHMGKRARARLLALLGARDIALIERTEAVRVEAGAVALSDGRSLRSDFTLGAAGSRPQDWLADTGLALHEGYVSVDPTLRSVSHPEIFAVGDCAHMTESPRPKAGVFAVRQAPYLHHNLRAALSGGAMRPYRPQRDYLKLISLGGKSALADKWGLPLAGRAMWRLKTRIDRKFMRMFHALPEMETAPLPRHHTQGLAELVGVKPLCGGCGAKVGPDALRHALASLPRGGALEQGVGDDAAVLRINGARQVIATDHLRAVTDDPWLMAKIASVHALGDVWAMGATPQAALAMLILPRLSEPLQERTLAEIMAGMTEVLAEAGADLAGGHTTQGAELTIGLTVTGLAGERVLTKGGGQPGDALVLTKPIGSGTLLAAEMQKKAPGRAIAALWPFLTQPQGRASAILSRDARAMTDVTGFGLAGHLDEMLRASGLGAEIALDRIPLFDGALAMAEAGVASTIMPANRAALLGRIAAPSSARAGLLFDPQTAGGLLAAVPEARVEAMLQELGEAGYHAACIGHLRDAGDGPALRVV</sequence>
<dbReference type="CDD" id="cd02195">
    <property type="entry name" value="SelD"/>
    <property type="match status" value="1"/>
</dbReference>
<keyword evidence="1" id="KW-0808">Transferase</keyword>
<feature type="domain" description="FAD/NAD(P)-binding" evidence="8">
    <location>
        <begin position="9"/>
        <end position="299"/>
    </location>
</feature>
<dbReference type="GO" id="GO:0005524">
    <property type="term" value="F:ATP binding"/>
    <property type="evidence" value="ECO:0007669"/>
    <property type="project" value="UniProtKB-KW"/>
</dbReference>
<dbReference type="GO" id="GO:0016260">
    <property type="term" value="P:selenocysteine biosynthetic process"/>
    <property type="evidence" value="ECO:0007669"/>
    <property type="project" value="TreeGrafter"/>
</dbReference>
<feature type="domain" description="PurM-like C-terminal" evidence="7">
    <location>
        <begin position="543"/>
        <end position="711"/>
    </location>
</feature>
<reference evidence="9 10" key="1">
    <citation type="submission" date="2018-05" db="EMBL/GenBank/DDBJ databases">
        <title>Pararhodobacter marina sp. nov., isolated from deep-sea water of the Indian Ocean.</title>
        <authorList>
            <person name="Lai Q.Sr."/>
            <person name="Liu X."/>
            <person name="Shao Z."/>
        </authorList>
    </citation>
    <scope>NUCLEOTIDE SEQUENCE [LARGE SCALE GENOMIC DNA]</scope>
    <source>
        <strain evidence="9 10">CIC4N-9</strain>
    </source>
</reference>
<evidence type="ECO:0000256" key="2">
    <source>
        <dbReference type="ARBA" id="ARBA00022741"/>
    </source>
</evidence>
<dbReference type="InterPro" id="IPR017584">
    <property type="entry name" value="Pyridine_nucleo_diS_OxRdtase_N"/>
</dbReference>
<keyword evidence="3 9" id="KW-0418">Kinase</keyword>
<organism evidence="9 10">
    <name type="scientific">Pararhodobacter marinus</name>
    <dbReference type="NCBI Taxonomy" id="2184063"/>
    <lineage>
        <taxon>Bacteria</taxon>
        <taxon>Pseudomonadati</taxon>
        <taxon>Pseudomonadota</taxon>
        <taxon>Alphaproteobacteria</taxon>
        <taxon>Rhodobacterales</taxon>
        <taxon>Paracoccaceae</taxon>
        <taxon>Pararhodobacter</taxon>
    </lineage>
</organism>
<name>A0A2U2CD26_9RHOB</name>
<dbReference type="NCBIfam" id="TIGR00476">
    <property type="entry name" value="selD"/>
    <property type="match status" value="1"/>
</dbReference>
<dbReference type="RefSeq" id="WP_109532872.1">
    <property type="nucleotide sequence ID" value="NZ_QEYD01000004.1"/>
</dbReference>
<dbReference type="PANTHER" id="PTHR10256:SF0">
    <property type="entry name" value="INACTIVE SELENIDE, WATER DIKINASE-LIKE PROTEIN-RELATED"/>
    <property type="match status" value="1"/>
</dbReference>
<evidence type="ECO:0000256" key="3">
    <source>
        <dbReference type="ARBA" id="ARBA00022777"/>
    </source>
</evidence>
<evidence type="ECO:0000259" key="7">
    <source>
        <dbReference type="Pfam" id="PF02769"/>
    </source>
</evidence>
<gene>
    <name evidence="9" type="primary">selD</name>
    <name evidence="9" type="ORF">C4N9_08440</name>
</gene>
<dbReference type="SUPFAM" id="SSF56042">
    <property type="entry name" value="PurM C-terminal domain-like"/>
    <property type="match status" value="1"/>
</dbReference>
<feature type="domain" description="PurM-like N-terminal" evidence="6">
    <location>
        <begin position="423"/>
        <end position="531"/>
    </location>
</feature>
<keyword evidence="2" id="KW-0547">Nucleotide-binding</keyword>
<dbReference type="Gene3D" id="3.50.50.100">
    <property type="match status" value="1"/>
</dbReference>
<dbReference type="GO" id="GO:0016491">
    <property type="term" value="F:oxidoreductase activity"/>
    <property type="evidence" value="ECO:0007669"/>
    <property type="project" value="InterPro"/>
</dbReference>
<dbReference type="Gene3D" id="3.30.1330.10">
    <property type="entry name" value="PurM-like, N-terminal domain"/>
    <property type="match status" value="1"/>
</dbReference>
<dbReference type="InterPro" id="IPR016188">
    <property type="entry name" value="PurM-like_N"/>
</dbReference>
<accession>A0A2U2CD26</accession>
<evidence type="ECO:0000259" key="8">
    <source>
        <dbReference type="Pfam" id="PF07992"/>
    </source>
</evidence>
<dbReference type="SUPFAM" id="SSF55326">
    <property type="entry name" value="PurM N-terminal domain-like"/>
    <property type="match status" value="1"/>
</dbReference>
<dbReference type="GO" id="GO:0004756">
    <property type="term" value="F:selenide, water dikinase activity"/>
    <property type="evidence" value="ECO:0007669"/>
    <property type="project" value="TreeGrafter"/>
</dbReference>
<dbReference type="InterPro" id="IPR036188">
    <property type="entry name" value="FAD/NAD-bd_sf"/>
</dbReference>
<dbReference type="Gene3D" id="3.90.650.10">
    <property type="entry name" value="PurM-like C-terminal domain"/>
    <property type="match status" value="1"/>
</dbReference>
<evidence type="ECO:0000256" key="4">
    <source>
        <dbReference type="ARBA" id="ARBA00022840"/>
    </source>
</evidence>
<dbReference type="Pfam" id="PF02769">
    <property type="entry name" value="AIRS_C"/>
    <property type="match status" value="1"/>
</dbReference>
<dbReference type="GO" id="GO:0005737">
    <property type="term" value="C:cytoplasm"/>
    <property type="evidence" value="ECO:0007669"/>
    <property type="project" value="TreeGrafter"/>
</dbReference>
<dbReference type="GeneID" id="94364917"/>
<dbReference type="Pfam" id="PF07992">
    <property type="entry name" value="Pyr_redox_2"/>
    <property type="match status" value="1"/>
</dbReference>
<dbReference type="EMBL" id="QEYD01000004">
    <property type="protein sequence ID" value="PWE29759.1"/>
    <property type="molecule type" value="Genomic_DNA"/>
</dbReference>
<dbReference type="InterPro" id="IPR036676">
    <property type="entry name" value="PurM-like_C_sf"/>
</dbReference>
<evidence type="ECO:0000313" key="9">
    <source>
        <dbReference type="EMBL" id="PWE29759.1"/>
    </source>
</evidence>
<dbReference type="PRINTS" id="PR00368">
    <property type="entry name" value="FADPNR"/>
</dbReference>
<keyword evidence="5" id="KW-0711">Selenium</keyword>
<dbReference type="NCBIfam" id="TIGR03169">
    <property type="entry name" value="Nterm_to_SelD"/>
    <property type="match status" value="1"/>
</dbReference>
<dbReference type="InterPro" id="IPR023753">
    <property type="entry name" value="FAD/NAD-binding_dom"/>
</dbReference>
<dbReference type="PANTHER" id="PTHR10256">
    <property type="entry name" value="SELENIDE, WATER DIKINASE"/>
    <property type="match status" value="1"/>
</dbReference>